<gene>
    <name evidence="1" type="ordered locus">Sterm_3679</name>
</gene>
<dbReference type="AlphaFoldDB" id="D1ARM7"/>
<reference evidence="2" key="1">
    <citation type="submission" date="2009-09" db="EMBL/GenBank/DDBJ databases">
        <title>The complete chromosome of Sebaldella termitidis ATCC 33386.</title>
        <authorList>
            <consortium name="US DOE Joint Genome Institute (JGI-PGF)"/>
            <person name="Lucas S."/>
            <person name="Copeland A."/>
            <person name="Lapidus A."/>
            <person name="Glavina del Rio T."/>
            <person name="Dalin E."/>
            <person name="Tice H."/>
            <person name="Bruce D."/>
            <person name="Goodwin L."/>
            <person name="Pitluck S."/>
            <person name="Kyrpides N."/>
            <person name="Mavromatis K."/>
            <person name="Ivanova N."/>
            <person name="Mikhailova N."/>
            <person name="Sims D."/>
            <person name="Meincke L."/>
            <person name="Brettin T."/>
            <person name="Detter J.C."/>
            <person name="Han C."/>
            <person name="Larimer F."/>
            <person name="Land M."/>
            <person name="Hauser L."/>
            <person name="Markowitz V."/>
            <person name="Cheng J.F."/>
            <person name="Hugenholtz P."/>
            <person name="Woyke T."/>
            <person name="Wu D."/>
            <person name="Eisen J.A."/>
        </authorList>
    </citation>
    <scope>NUCLEOTIDE SEQUENCE [LARGE SCALE GENOMIC DNA]</scope>
    <source>
        <strain evidence="2">ATCC 33386 / NCTC 11300</strain>
    </source>
</reference>
<evidence type="ECO:0000313" key="1">
    <source>
        <dbReference type="EMBL" id="ACZ10513.1"/>
    </source>
</evidence>
<dbReference type="KEGG" id="str:Sterm_3679"/>
<dbReference type="RefSeq" id="WP_012863095.1">
    <property type="nucleotide sequence ID" value="NC_013517.1"/>
</dbReference>
<sequence length="255" mass="29952">MSNNFLKRTGKLSDNPDIKVNYDGLSVILLEAKADKLYRDNFKQVMKSYKLWLTSTRCMEYYLSYPNRPSLKEYFGGGQFLGLGLKRFGDIAKKHFSIAGTDFLAFYGYNFSIRGNVRIYSEKIKNVLLHNVRYASERTISKESILKYYAYENIPEIIRDKSKLSENDFYFAVGDGNFLYGQVHTINFKKKEFQILYVMYDEYNWDDNVTYFIKRSPGDASYNLIIETAAFKKWEKDGLARSFLQFFVDVVTVKY</sequence>
<dbReference type="HOGENOM" id="CLU_1089460_0_0_0"/>
<keyword evidence="2" id="KW-1185">Reference proteome</keyword>
<proteinExistence type="predicted"/>
<dbReference type="Proteomes" id="UP000000845">
    <property type="component" value="Chromosome"/>
</dbReference>
<dbReference type="eggNOG" id="ENOG5033YKB">
    <property type="taxonomic scope" value="Bacteria"/>
</dbReference>
<name>D1ARM7_SEBTE</name>
<organism evidence="1 2">
    <name type="scientific">Sebaldella termitidis (strain ATCC 33386 / NCTC 11300)</name>
    <dbReference type="NCBI Taxonomy" id="526218"/>
    <lineage>
        <taxon>Bacteria</taxon>
        <taxon>Fusobacteriati</taxon>
        <taxon>Fusobacteriota</taxon>
        <taxon>Fusobacteriia</taxon>
        <taxon>Fusobacteriales</taxon>
        <taxon>Leptotrichiaceae</taxon>
        <taxon>Sebaldella</taxon>
    </lineage>
</organism>
<accession>D1ARM7</accession>
<dbReference type="EMBL" id="CP001739">
    <property type="protein sequence ID" value="ACZ10513.1"/>
    <property type="molecule type" value="Genomic_DNA"/>
</dbReference>
<protein>
    <submittedName>
        <fullName evidence="1">Uncharacterized protein</fullName>
    </submittedName>
</protein>
<evidence type="ECO:0000313" key="2">
    <source>
        <dbReference type="Proteomes" id="UP000000845"/>
    </source>
</evidence>
<reference evidence="1 2" key="2">
    <citation type="journal article" date="2010" name="Stand. Genomic Sci.">
        <title>Complete genome sequence of Sebaldella termitidis type strain (NCTC 11300).</title>
        <authorList>
            <person name="Harmon-Smith M."/>
            <person name="Celia L."/>
            <person name="Chertkov O."/>
            <person name="Lapidus A."/>
            <person name="Copeland A."/>
            <person name="Glavina Del Rio T."/>
            <person name="Nolan M."/>
            <person name="Lucas S."/>
            <person name="Tice H."/>
            <person name="Cheng J.F."/>
            <person name="Han C."/>
            <person name="Detter J.C."/>
            <person name="Bruce D."/>
            <person name="Goodwin L."/>
            <person name="Pitluck S."/>
            <person name="Pati A."/>
            <person name="Liolios K."/>
            <person name="Ivanova N."/>
            <person name="Mavromatis K."/>
            <person name="Mikhailova N."/>
            <person name="Chen A."/>
            <person name="Palaniappan K."/>
            <person name="Land M."/>
            <person name="Hauser L."/>
            <person name="Chang Y.J."/>
            <person name="Jeffries C.D."/>
            <person name="Brettin T."/>
            <person name="Goker M."/>
            <person name="Beck B."/>
            <person name="Bristow J."/>
            <person name="Eisen J.A."/>
            <person name="Markowitz V."/>
            <person name="Hugenholtz P."/>
            <person name="Kyrpides N.C."/>
            <person name="Klenk H.P."/>
            <person name="Chen F."/>
        </authorList>
    </citation>
    <scope>NUCLEOTIDE SEQUENCE [LARGE SCALE GENOMIC DNA]</scope>
    <source>
        <strain evidence="2">ATCC 33386 / NCTC 11300</strain>
    </source>
</reference>
<dbReference type="STRING" id="526218.Sterm_3679"/>